<dbReference type="Gene3D" id="1.20.120.450">
    <property type="entry name" value="dinb family like domain"/>
    <property type="match status" value="1"/>
</dbReference>
<evidence type="ECO:0000313" key="2">
    <source>
        <dbReference type="Proteomes" id="UP000270343"/>
    </source>
</evidence>
<dbReference type="RefSeq" id="WP_120754477.1">
    <property type="nucleotide sequence ID" value="NZ_JBFADQ010000011.1"/>
</dbReference>
<dbReference type="EMBL" id="RBAM01000003">
    <property type="protein sequence ID" value="RKN75616.1"/>
    <property type="molecule type" value="Genomic_DNA"/>
</dbReference>
<protein>
    <submittedName>
        <fullName evidence="1">DinB family protein</fullName>
    </submittedName>
</protein>
<accession>A0A3B0BVS0</accession>
<dbReference type="Pfam" id="PF04978">
    <property type="entry name" value="MST"/>
    <property type="match status" value="1"/>
</dbReference>
<sequence length="171" mass="18649">MTWTAPGITRPGGSLSAGERTLLTGLLAWHRSTLLHKCAGLTGEQLAERSVPPSDLSLLGLIRHMAKVERIWFRERFAGQDVPRLHGTGENANADFEECDPARAAEDYACLLEEQRLADAVVAEASLDDTFTAGGETYSLRFVLLHLIGEYARHNGHADLVRQRVDGVTGA</sequence>
<dbReference type="AlphaFoldDB" id="A0A3B0BVS0"/>
<comment type="caution">
    <text evidence="1">The sequence shown here is derived from an EMBL/GenBank/DDBJ whole genome shotgun (WGS) entry which is preliminary data.</text>
</comment>
<dbReference type="OrthoDB" id="4548523at2"/>
<organism evidence="1 2">
    <name type="scientific">Streptomyces klenkii</name>
    <dbReference type="NCBI Taxonomy" id="1420899"/>
    <lineage>
        <taxon>Bacteria</taxon>
        <taxon>Bacillati</taxon>
        <taxon>Actinomycetota</taxon>
        <taxon>Actinomycetes</taxon>
        <taxon>Kitasatosporales</taxon>
        <taxon>Streptomycetaceae</taxon>
        <taxon>Streptomyces</taxon>
    </lineage>
</organism>
<name>A0A3B0BVS0_9ACTN</name>
<reference evidence="1 2" key="1">
    <citation type="journal article" date="2015" name="Antonie Van Leeuwenhoek">
        <title>Streptomyces klenkii sp. nov., isolated from deep marine sediment.</title>
        <authorList>
            <person name="Veyisoglu A."/>
            <person name="Sahin N."/>
        </authorList>
    </citation>
    <scope>NUCLEOTIDE SEQUENCE [LARGE SCALE GENOMIC DNA]</scope>
    <source>
        <strain evidence="1 2">KCTC 29202</strain>
    </source>
</reference>
<gene>
    <name evidence="1" type="ORF">D7231_09395</name>
</gene>
<proteinExistence type="predicted"/>
<dbReference type="Proteomes" id="UP000270343">
    <property type="component" value="Unassembled WGS sequence"/>
</dbReference>
<dbReference type="SUPFAM" id="SSF109854">
    <property type="entry name" value="DinB/YfiT-like putative metalloenzymes"/>
    <property type="match status" value="1"/>
</dbReference>
<evidence type="ECO:0000313" key="1">
    <source>
        <dbReference type="EMBL" id="RKN75616.1"/>
    </source>
</evidence>
<dbReference type="InterPro" id="IPR007061">
    <property type="entry name" value="MST-like"/>
</dbReference>
<dbReference type="InterPro" id="IPR034660">
    <property type="entry name" value="DinB/YfiT-like"/>
</dbReference>
<keyword evidence="2" id="KW-1185">Reference proteome</keyword>